<gene>
    <name evidence="2" type="ORF">BU24DRAFT_77568</name>
</gene>
<evidence type="ECO:0000256" key="1">
    <source>
        <dbReference type="SAM" id="MobiDB-lite"/>
    </source>
</evidence>
<sequence>MFGSPNFDIYLVQMAESEISSSNVACVTGLCWRLYKDSKNAGLELAEISKETNLLHVALHELQDEIDDPTSPISHLSREVRAKLGHIVRTSKQDLEELEQKMQADGSQLKQGTVFTDAFRHAVQNRLSSHSTELNLLLDVLHNRSSYPNDALQNVQNPALGQIRAKLGVIHHDIITGKRDASLLMNREGIIHLEQELVGDNISLADVASNRDAIATWLRDVHPETTGERAPSIHSASLVSPSSVSVLTQREPGMPVSTDISSLRDTTISVGTNRGRSGMASESLLEYSQAASSVHTLRPPQDTPSEATIGNRKQQSTQPSLSVSDQASQEIKTSQVTAYPSTAPTGYYAYQLQELQELNLHVRYSNLSKQYLVPKSVLPYSQNSAMTVLIYPISEEDRQQGGSHRITYKRKVTETFFNPVIDLQYRTWQKASVDAEISPGTPIGTVLSFTQQGNWSHWGKKYRELCVVISSLPSTTR</sequence>
<evidence type="ECO:0000313" key="2">
    <source>
        <dbReference type="EMBL" id="KAF2009532.1"/>
    </source>
</evidence>
<keyword evidence="3" id="KW-1185">Reference proteome</keyword>
<dbReference type="AlphaFoldDB" id="A0A6A5X996"/>
<dbReference type="RefSeq" id="XP_033377871.1">
    <property type="nucleotide sequence ID" value="XM_033534625.1"/>
</dbReference>
<protein>
    <submittedName>
        <fullName evidence="2">Uncharacterized protein</fullName>
    </submittedName>
</protein>
<dbReference type="EMBL" id="ML978078">
    <property type="protein sequence ID" value="KAF2009532.1"/>
    <property type="molecule type" value="Genomic_DNA"/>
</dbReference>
<reference evidence="2" key="1">
    <citation type="journal article" date="2020" name="Stud. Mycol.">
        <title>101 Dothideomycetes genomes: a test case for predicting lifestyles and emergence of pathogens.</title>
        <authorList>
            <person name="Haridas S."/>
            <person name="Albert R."/>
            <person name="Binder M."/>
            <person name="Bloem J."/>
            <person name="Labutti K."/>
            <person name="Salamov A."/>
            <person name="Andreopoulos B."/>
            <person name="Baker S."/>
            <person name="Barry K."/>
            <person name="Bills G."/>
            <person name="Bluhm B."/>
            <person name="Cannon C."/>
            <person name="Castanera R."/>
            <person name="Culley D."/>
            <person name="Daum C."/>
            <person name="Ezra D."/>
            <person name="Gonzalez J."/>
            <person name="Henrissat B."/>
            <person name="Kuo A."/>
            <person name="Liang C."/>
            <person name="Lipzen A."/>
            <person name="Lutzoni F."/>
            <person name="Magnuson J."/>
            <person name="Mondo S."/>
            <person name="Nolan M."/>
            <person name="Ohm R."/>
            <person name="Pangilinan J."/>
            <person name="Park H.-J."/>
            <person name="Ramirez L."/>
            <person name="Alfaro M."/>
            <person name="Sun H."/>
            <person name="Tritt A."/>
            <person name="Yoshinaga Y."/>
            <person name="Zwiers L.-H."/>
            <person name="Turgeon B."/>
            <person name="Goodwin S."/>
            <person name="Spatafora J."/>
            <person name="Crous P."/>
            <person name="Grigoriev I."/>
        </authorList>
    </citation>
    <scope>NUCLEOTIDE SEQUENCE</scope>
    <source>
        <strain evidence="2">CBS 175.79</strain>
    </source>
</reference>
<dbReference type="OrthoDB" id="5404564at2759"/>
<dbReference type="GeneID" id="54292022"/>
<dbReference type="Proteomes" id="UP000799778">
    <property type="component" value="Unassembled WGS sequence"/>
</dbReference>
<feature type="compositionally biased region" description="Polar residues" evidence="1">
    <location>
        <begin position="303"/>
        <end position="329"/>
    </location>
</feature>
<evidence type="ECO:0000313" key="3">
    <source>
        <dbReference type="Proteomes" id="UP000799778"/>
    </source>
</evidence>
<organism evidence="2 3">
    <name type="scientific">Aaosphaeria arxii CBS 175.79</name>
    <dbReference type="NCBI Taxonomy" id="1450172"/>
    <lineage>
        <taxon>Eukaryota</taxon>
        <taxon>Fungi</taxon>
        <taxon>Dikarya</taxon>
        <taxon>Ascomycota</taxon>
        <taxon>Pezizomycotina</taxon>
        <taxon>Dothideomycetes</taxon>
        <taxon>Pleosporomycetidae</taxon>
        <taxon>Pleosporales</taxon>
        <taxon>Pleosporales incertae sedis</taxon>
        <taxon>Aaosphaeria</taxon>
    </lineage>
</organism>
<name>A0A6A5X996_9PLEO</name>
<accession>A0A6A5X996</accession>
<feature type="region of interest" description="Disordered" evidence="1">
    <location>
        <begin position="292"/>
        <end position="329"/>
    </location>
</feature>
<proteinExistence type="predicted"/>